<dbReference type="RefSeq" id="WP_330794263.1">
    <property type="nucleotide sequence ID" value="NZ_JAZEWV010000006.1"/>
</dbReference>
<dbReference type="EMBL" id="JAZEWV010000006">
    <property type="protein sequence ID" value="MEE4542331.1"/>
    <property type="molecule type" value="Genomic_DNA"/>
</dbReference>
<gene>
    <name evidence="1" type="ORF">V2S66_10200</name>
</gene>
<keyword evidence="2" id="KW-1185">Reference proteome</keyword>
<evidence type="ECO:0000313" key="2">
    <source>
        <dbReference type="Proteomes" id="UP001344658"/>
    </source>
</evidence>
<comment type="caution">
    <text evidence="1">The sequence shown here is derived from an EMBL/GenBank/DDBJ whole genome shotgun (WGS) entry which is preliminary data.</text>
</comment>
<evidence type="ECO:0000313" key="1">
    <source>
        <dbReference type="EMBL" id="MEE4542331.1"/>
    </source>
</evidence>
<organism evidence="1 2">
    <name type="scientific">Actinacidiphila polyblastidii</name>
    <dbReference type="NCBI Taxonomy" id="3110430"/>
    <lineage>
        <taxon>Bacteria</taxon>
        <taxon>Bacillati</taxon>
        <taxon>Actinomycetota</taxon>
        <taxon>Actinomycetes</taxon>
        <taxon>Kitasatosporales</taxon>
        <taxon>Streptomycetaceae</taxon>
        <taxon>Actinacidiphila</taxon>
    </lineage>
</organism>
<proteinExistence type="predicted"/>
<reference evidence="1 2" key="1">
    <citation type="submission" date="2023-12" db="EMBL/GenBank/DDBJ databases">
        <title>Streptomyces sp. V4-01.</title>
        <authorList>
            <person name="Somphong A."/>
            <person name="Phongsopitanun W."/>
        </authorList>
    </citation>
    <scope>NUCLEOTIDE SEQUENCE [LARGE SCALE GENOMIC DNA]</scope>
    <source>
        <strain evidence="1 2">V4-01</strain>
    </source>
</reference>
<protein>
    <submittedName>
        <fullName evidence="1">Uncharacterized protein</fullName>
    </submittedName>
</protein>
<sequence length="72" mass="7683">MAGTKWIRQEIGPAADGQGWRPTRGGTLLHGADAPLYAALADQWRMAGRMVPGQTDAEWARIVGAVPRLTGV</sequence>
<name>A0ABU7P944_9ACTN</name>
<dbReference type="Proteomes" id="UP001344658">
    <property type="component" value="Unassembled WGS sequence"/>
</dbReference>
<accession>A0ABU7P944</accession>